<protein>
    <submittedName>
        <fullName evidence="5">60S ribosomal protein L3-2</fullName>
    </submittedName>
</protein>
<evidence type="ECO:0000313" key="6">
    <source>
        <dbReference type="Proteomes" id="UP001289374"/>
    </source>
</evidence>
<gene>
    <name evidence="5" type="ORF">Sango_0513800</name>
</gene>
<dbReference type="GO" id="GO:0003735">
    <property type="term" value="F:structural constituent of ribosome"/>
    <property type="evidence" value="ECO:0007669"/>
    <property type="project" value="InterPro"/>
</dbReference>
<organism evidence="5 6">
    <name type="scientific">Sesamum angolense</name>
    <dbReference type="NCBI Taxonomy" id="2727404"/>
    <lineage>
        <taxon>Eukaryota</taxon>
        <taxon>Viridiplantae</taxon>
        <taxon>Streptophyta</taxon>
        <taxon>Embryophyta</taxon>
        <taxon>Tracheophyta</taxon>
        <taxon>Spermatophyta</taxon>
        <taxon>Magnoliopsida</taxon>
        <taxon>eudicotyledons</taxon>
        <taxon>Gunneridae</taxon>
        <taxon>Pentapetalae</taxon>
        <taxon>asterids</taxon>
        <taxon>lamiids</taxon>
        <taxon>Lamiales</taxon>
        <taxon>Pedaliaceae</taxon>
        <taxon>Sesamum</taxon>
    </lineage>
</organism>
<sequence>MPASHHEHRRNAQPRTPAHASAIQKRERFRHSSIDLLCFSPSSVHLLLTEKDITPMGGLPHHGVVKDDYLMIKGCYVGPKKRIITLRQTLLNQTSRVAQVR</sequence>
<evidence type="ECO:0000256" key="1">
    <source>
        <dbReference type="ARBA" id="ARBA00006540"/>
    </source>
</evidence>
<evidence type="ECO:0000256" key="3">
    <source>
        <dbReference type="ARBA" id="ARBA00023274"/>
    </source>
</evidence>
<feature type="compositionally biased region" description="Basic residues" evidence="4">
    <location>
        <begin position="1"/>
        <end position="12"/>
    </location>
</feature>
<accession>A0AAE1X586</accession>
<dbReference type="Proteomes" id="UP001289374">
    <property type="component" value="Unassembled WGS sequence"/>
</dbReference>
<keyword evidence="2 5" id="KW-0689">Ribosomal protein</keyword>
<dbReference type="EMBL" id="JACGWL010000003">
    <property type="protein sequence ID" value="KAK4405073.1"/>
    <property type="molecule type" value="Genomic_DNA"/>
</dbReference>
<keyword evidence="3" id="KW-0687">Ribonucleoprotein</keyword>
<reference evidence="5" key="2">
    <citation type="journal article" date="2024" name="Plant">
        <title>Genomic evolution and insights into agronomic trait innovations of Sesamum species.</title>
        <authorList>
            <person name="Miao H."/>
            <person name="Wang L."/>
            <person name="Qu L."/>
            <person name="Liu H."/>
            <person name="Sun Y."/>
            <person name="Le M."/>
            <person name="Wang Q."/>
            <person name="Wei S."/>
            <person name="Zheng Y."/>
            <person name="Lin W."/>
            <person name="Duan Y."/>
            <person name="Cao H."/>
            <person name="Xiong S."/>
            <person name="Wang X."/>
            <person name="Wei L."/>
            <person name="Li C."/>
            <person name="Ma Q."/>
            <person name="Ju M."/>
            <person name="Zhao R."/>
            <person name="Li G."/>
            <person name="Mu C."/>
            <person name="Tian Q."/>
            <person name="Mei H."/>
            <person name="Zhang T."/>
            <person name="Gao T."/>
            <person name="Zhang H."/>
        </authorList>
    </citation>
    <scope>NUCLEOTIDE SEQUENCE</scope>
    <source>
        <strain evidence="5">K16</strain>
    </source>
</reference>
<evidence type="ECO:0000256" key="4">
    <source>
        <dbReference type="SAM" id="MobiDB-lite"/>
    </source>
</evidence>
<dbReference type="InterPro" id="IPR000597">
    <property type="entry name" value="Ribosomal_uL3"/>
</dbReference>
<dbReference type="PANTHER" id="PTHR11363">
    <property type="entry name" value="60S RIBOSOMAL PROTEIN L3-RELATED"/>
    <property type="match status" value="1"/>
</dbReference>
<dbReference type="SUPFAM" id="SSF50447">
    <property type="entry name" value="Translation proteins"/>
    <property type="match status" value="1"/>
</dbReference>
<dbReference type="GO" id="GO:0003723">
    <property type="term" value="F:RNA binding"/>
    <property type="evidence" value="ECO:0007669"/>
    <property type="project" value="TreeGrafter"/>
</dbReference>
<keyword evidence="6" id="KW-1185">Reference proteome</keyword>
<feature type="region of interest" description="Disordered" evidence="4">
    <location>
        <begin position="1"/>
        <end position="24"/>
    </location>
</feature>
<comment type="similarity">
    <text evidence="1">Belongs to the universal ribosomal protein uL3 family.</text>
</comment>
<comment type="caution">
    <text evidence="5">The sequence shown here is derived from an EMBL/GenBank/DDBJ whole genome shotgun (WGS) entry which is preliminary data.</text>
</comment>
<dbReference type="PANTHER" id="PTHR11363:SF5">
    <property type="entry name" value="LARGE RIBOSOMAL SUBUNIT PROTEIN UL3"/>
    <property type="match status" value="1"/>
</dbReference>
<dbReference type="GO" id="GO:0006412">
    <property type="term" value="P:translation"/>
    <property type="evidence" value="ECO:0007669"/>
    <property type="project" value="InterPro"/>
</dbReference>
<name>A0AAE1X586_9LAMI</name>
<evidence type="ECO:0000313" key="5">
    <source>
        <dbReference type="EMBL" id="KAK4405073.1"/>
    </source>
</evidence>
<proteinExistence type="inferred from homology"/>
<dbReference type="InterPro" id="IPR045077">
    <property type="entry name" value="L3_arc_euk"/>
</dbReference>
<evidence type="ECO:0000256" key="2">
    <source>
        <dbReference type="ARBA" id="ARBA00022980"/>
    </source>
</evidence>
<dbReference type="Pfam" id="PF00297">
    <property type="entry name" value="Ribosomal_L3"/>
    <property type="match status" value="1"/>
</dbReference>
<dbReference type="GO" id="GO:0022625">
    <property type="term" value="C:cytosolic large ribosomal subunit"/>
    <property type="evidence" value="ECO:0007669"/>
    <property type="project" value="TreeGrafter"/>
</dbReference>
<reference evidence="5" key="1">
    <citation type="submission" date="2020-06" db="EMBL/GenBank/DDBJ databases">
        <authorList>
            <person name="Li T."/>
            <person name="Hu X."/>
            <person name="Zhang T."/>
            <person name="Song X."/>
            <person name="Zhang H."/>
            <person name="Dai N."/>
            <person name="Sheng W."/>
            <person name="Hou X."/>
            <person name="Wei L."/>
        </authorList>
    </citation>
    <scope>NUCLEOTIDE SEQUENCE</scope>
    <source>
        <strain evidence="5">K16</strain>
        <tissue evidence="5">Leaf</tissue>
    </source>
</reference>
<dbReference type="InterPro" id="IPR009000">
    <property type="entry name" value="Transl_B-barrel_sf"/>
</dbReference>
<dbReference type="AlphaFoldDB" id="A0AAE1X586"/>
<dbReference type="Gene3D" id="2.40.30.10">
    <property type="entry name" value="Translation factors"/>
    <property type="match status" value="1"/>
</dbReference>